<comment type="caution">
    <text evidence="2">The sequence shown here is derived from an EMBL/GenBank/DDBJ whole genome shotgun (WGS) entry which is preliminary data.</text>
</comment>
<dbReference type="SUPFAM" id="SSF53335">
    <property type="entry name" value="S-adenosyl-L-methionine-dependent methyltransferases"/>
    <property type="match status" value="1"/>
</dbReference>
<dbReference type="STRING" id="702114.A1355_21500"/>
<dbReference type="Gene3D" id="3.40.50.150">
    <property type="entry name" value="Vaccinia Virus protein VP39"/>
    <property type="match status" value="1"/>
</dbReference>
<dbReference type="PANTHER" id="PTHR43861">
    <property type="entry name" value="TRANS-ACONITATE 2-METHYLTRANSFERASE-RELATED"/>
    <property type="match status" value="1"/>
</dbReference>
<dbReference type="InterPro" id="IPR013217">
    <property type="entry name" value="Methyltransf_12"/>
</dbReference>
<dbReference type="RefSeq" id="WP_064025863.1">
    <property type="nucleotide sequence ID" value="NZ_LUUK01000057.1"/>
</dbReference>
<dbReference type="Proteomes" id="UP000077628">
    <property type="component" value="Unassembled WGS sequence"/>
</dbReference>
<accession>A0A177P2Q5</accession>
<dbReference type="EMBL" id="LUUK01000057">
    <property type="protein sequence ID" value="OAI23640.1"/>
    <property type="molecule type" value="Genomic_DNA"/>
</dbReference>
<evidence type="ECO:0000313" key="3">
    <source>
        <dbReference type="Proteomes" id="UP000077628"/>
    </source>
</evidence>
<sequence>MSRDPIFIAWDAAFADASLAIRQQRYAQALAVLRPLIGDAARKAKQWPPYRHALAGYALALYRHGEVNEALLQQSRLLLLAPNDAEARGNLLLLLQTEAIEFPDSAEFRRVLHGVLGQTELSDYAVPACRALLADAAFRQALQRLRGDDAEVVTALRKGRLRPLLQAPLLQLLLRNTLIPQPDFELALRRLRKALLMHYTADPHRPPQTGKADWDFIAALAQYQWLTEYAYAEDPEESQRLAALALQLQAGRDRPAEPAWQAALTYFALYRSGLDLADSRSLFCQSSVSWKPHLQALVREWQACLRERTLAATVERLTDIADPVSEQVRRQYEEHPFPRWRQDPQARQVQSAGQWLRGLAPDLALSADFDGDIAVLTAGCGTGLEPISLTRQIRIGRYLALDLSRASLSYALRMAGELGLRDRIDFKQADLTRLDGYPERFDLITASGVLHHLAEPLHGWRILCNLLKPGGVMLVSLYSEAARRPVAAARQLIAANGWQAEPDRMRQLRQAILAGDYPELAPLLQWRDFYNLGMFRDLVFHPCEHRYTLPQIAAQLRQLNLRFIAMRGLPPALNALYHADYPHDPNGSDLANWASFEARHPNAFRSMYGLLLQKPPP</sequence>
<evidence type="ECO:0000259" key="1">
    <source>
        <dbReference type="Pfam" id="PF08242"/>
    </source>
</evidence>
<dbReference type="Pfam" id="PF08242">
    <property type="entry name" value="Methyltransf_12"/>
    <property type="match status" value="1"/>
</dbReference>
<dbReference type="InterPro" id="IPR029063">
    <property type="entry name" value="SAM-dependent_MTases_sf"/>
</dbReference>
<dbReference type="SUPFAM" id="SSF48452">
    <property type="entry name" value="TPR-like"/>
    <property type="match status" value="1"/>
</dbReference>
<reference evidence="3" key="1">
    <citation type="submission" date="2016-03" db="EMBL/GenBank/DDBJ databases">
        <authorList>
            <person name="Heylen K."/>
            <person name="De Vos P."/>
            <person name="Vekeman B."/>
        </authorList>
    </citation>
    <scope>NUCLEOTIDE SEQUENCE [LARGE SCALE GENOMIC DNA]</scope>
    <source>
        <strain evidence="3">R-45383</strain>
    </source>
</reference>
<proteinExistence type="predicted"/>
<dbReference type="InterPro" id="IPR011990">
    <property type="entry name" value="TPR-like_helical_dom_sf"/>
</dbReference>
<gene>
    <name evidence="2" type="ORF">A1355_21500</name>
</gene>
<keyword evidence="3" id="KW-1185">Reference proteome</keyword>
<feature type="domain" description="Methyltransferase type 12" evidence="1">
    <location>
        <begin position="377"/>
        <end position="472"/>
    </location>
</feature>
<evidence type="ECO:0000313" key="2">
    <source>
        <dbReference type="EMBL" id="OAI23640.1"/>
    </source>
</evidence>
<name>A0A177P2Q5_9GAMM</name>
<dbReference type="OrthoDB" id="649979at2"/>
<dbReference type="CDD" id="cd02440">
    <property type="entry name" value="AdoMet_MTases"/>
    <property type="match status" value="1"/>
</dbReference>
<organism evidence="2 3">
    <name type="scientific">Methylomonas koyamae</name>
    <dbReference type="NCBI Taxonomy" id="702114"/>
    <lineage>
        <taxon>Bacteria</taxon>
        <taxon>Pseudomonadati</taxon>
        <taxon>Pseudomonadota</taxon>
        <taxon>Gammaproteobacteria</taxon>
        <taxon>Methylococcales</taxon>
        <taxon>Methylococcaceae</taxon>
        <taxon>Methylomonas</taxon>
    </lineage>
</organism>
<dbReference type="AlphaFoldDB" id="A0A177P2Q5"/>
<protein>
    <recommendedName>
        <fullName evidence="1">Methyltransferase type 12 domain-containing protein</fullName>
    </recommendedName>
</protein>